<dbReference type="Proteomes" id="UP000664293">
    <property type="component" value="Unassembled WGS sequence"/>
</dbReference>
<proteinExistence type="predicted"/>
<keyword evidence="2" id="KW-1185">Reference proteome</keyword>
<accession>A0ABS3E486</accession>
<evidence type="ECO:0000313" key="1">
    <source>
        <dbReference type="EMBL" id="MBN8430067.1"/>
    </source>
</evidence>
<evidence type="ECO:0000313" key="2">
    <source>
        <dbReference type="Proteomes" id="UP000664293"/>
    </source>
</evidence>
<comment type="caution">
    <text evidence="1">The sequence shown here is derived from an EMBL/GenBank/DDBJ whole genome shotgun (WGS) entry which is preliminary data.</text>
</comment>
<dbReference type="RefSeq" id="WP_206999451.1">
    <property type="nucleotide sequence ID" value="NZ_JAEKJR010000001.1"/>
</dbReference>
<organism evidence="1 2">
    <name type="scientific">Microbulbifer salipaludis</name>
    <dbReference type="NCBI Taxonomy" id="187980"/>
    <lineage>
        <taxon>Bacteria</taxon>
        <taxon>Pseudomonadati</taxon>
        <taxon>Pseudomonadota</taxon>
        <taxon>Gammaproteobacteria</taxon>
        <taxon>Cellvibrionales</taxon>
        <taxon>Microbulbiferaceae</taxon>
        <taxon>Microbulbifer</taxon>
    </lineage>
</organism>
<gene>
    <name evidence="1" type="ORF">JF535_04280</name>
</gene>
<sequence length="308" mass="35195">MKKSDFEAGLRHINRWLHPDSIEKNIANFRRLRSEGAGKESGPLLILISTFKARALFAWFHDHNLTTAKLNAYIAARLRILYAQTFPSRVGGASSSYLFYPLLSDCNELIHWESQYFVPLFNSDDGHYFFLDPKTCDFQSLQFRLAMAGDWEILGERAEIFLSQDVEDQRRFRADNQLYLALAKNDSEGVSCAMQSLLSPKLMKARNNEQQWGQEARLVSAWGFMFAKLARIHGFSFDVDKDSVPIEWIPESPLAAYDDTLEPLKESEIYDAFRVDASPSVNNVSLLSPRPPEENSLTIRDVIEIVDS</sequence>
<reference evidence="1 2" key="1">
    <citation type="submission" date="2020-12" db="EMBL/GenBank/DDBJ databases">
        <title>Oil enriched cultivation method for isolating marine PHA-producing bacteria.</title>
        <authorList>
            <person name="Zheng W."/>
            <person name="Yu S."/>
            <person name="Huang Y."/>
        </authorList>
    </citation>
    <scope>NUCLEOTIDE SEQUENCE [LARGE SCALE GENOMIC DNA]</scope>
    <source>
        <strain evidence="1 2">SN0-2</strain>
    </source>
</reference>
<protein>
    <submittedName>
        <fullName evidence="1">Uncharacterized protein</fullName>
    </submittedName>
</protein>
<name>A0ABS3E486_9GAMM</name>
<dbReference type="EMBL" id="JAEKJR010000001">
    <property type="protein sequence ID" value="MBN8430067.1"/>
    <property type="molecule type" value="Genomic_DNA"/>
</dbReference>